<dbReference type="CDD" id="cd01301">
    <property type="entry name" value="rDP_like"/>
    <property type="match status" value="1"/>
</dbReference>
<reference evidence="1" key="1">
    <citation type="submission" date="2018-05" db="EMBL/GenBank/DDBJ databases">
        <authorList>
            <person name="Lanie J.A."/>
            <person name="Ng W.-L."/>
            <person name="Kazmierczak K.M."/>
            <person name="Andrzejewski T.M."/>
            <person name="Davidsen T.M."/>
            <person name="Wayne K.J."/>
            <person name="Tettelin H."/>
            <person name="Glass J.I."/>
            <person name="Rusch D."/>
            <person name="Podicherti R."/>
            <person name="Tsui H.-C.T."/>
            <person name="Winkler M.E."/>
        </authorList>
    </citation>
    <scope>NUCLEOTIDE SEQUENCE</scope>
</reference>
<dbReference type="PROSITE" id="PS51365">
    <property type="entry name" value="RENAL_DIPEPTIDASE_2"/>
    <property type="match status" value="1"/>
</dbReference>
<protein>
    <recommendedName>
        <fullName evidence="2">Membrane dipeptidase</fullName>
    </recommendedName>
</protein>
<sequence length="395" mass="44757">MKIKIVLLIIFLVIFIQKTYNKDADAAHQQAFVADTHNDVLMRSMMGQNILTELPESHSDLVKFKKGGVDLQVFSVWVSPSKIDPEEYYNYANAMITQLEYLCSRVPDQWAIPYNYQDIVYNDQHDILSCMIGVEGGHVIENDLSKLDALYDRGMRYLSLTWNNSTNWATSAKDETEKGDSLMFAGLTNFGQQVVRRCNDLGVMIDISHAGEQTFWDVLEISTKPIIASHSSVYTLCPHFRNLKDEQLLALEKNNGVVFVNFYPAYIDSTFSEKGKKIRQDFQPQLDSLAGIFELESNELWYAENALLEPSLSAAAPDLDDVIDHIDYIADLIGVDHVGLGADWDGVEVLPVGIENIAKLPSLTKKLIERGYSQRDIRKILGGNFKRVFKDVNHY</sequence>
<dbReference type="EMBL" id="UINC01001989">
    <property type="protein sequence ID" value="SUZ91618.1"/>
    <property type="molecule type" value="Genomic_DNA"/>
</dbReference>
<evidence type="ECO:0008006" key="2">
    <source>
        <dbReference type="Google" id="ProtNLM"/>
    </source>
</evidence>
<dbReference type="GO" id="GO:0070573">
    <property type="term" value="F:metallodipeptidase activity"/>
    <property type="evidence" value="ECO:0007669"/>
    <property type="project" value="InterPro"/>
</dbReference>
<name>A0A381RKZ1_9ZZZZ</name>
<dbReference type="SUPFAM" id="SSF51556">
    <property type="entry name" value="Metallo-dependent hydrolases"/>
    <property type="match status" value="1"/>
</dbReference>
<evidence type="ECO:0000313" key="1">
    <source>
        <dbReference type="EMBL" id="SUZ91618.1"/>
    </source>
</evidence>
<dbReference type="PROSITE" id="PS00869">
    <property type="entry name" value="RENAL_DIPEPTIDASE_1"/>
    <property type="match status" value="1"/>
</dbReference>
<dbReference type="AlphaFoldDB" id="A0A381RKZ1"/>
<dbReference type="InterPro" id="IPR008257">
    <property type="entry name" value="Pept_M19"/>
</dbReference>
<organism evidence="1">
    <name type="scientific">marine metagenome</name>
    <dbReference type="NCBI Taxonomy" id="408172"/>
    <lineage>
        <taxon>unclassified sequences</taxon>
        <taxon>metagenomes</taxon>
        <taxon>ecological metagenomes</taxon>
    </lineage>
</organism>
<dbReference type="InterPro" id="IPR032466">
    <property type="entry name" value="Metal_Hydrolase"/>
</dbReference>
<dbReference type="PANTHER" id="PTHR10443">
    <property type="entry name" value="MICROSOMAL DIPEPTIDASE"/>
    <property type="match status" value="1"/>
</dbReference>
<accession>A0A381RKZ1</accession>
<dbReference type="Gene3D" id="3.20.20.140">
    <property type="entry name" value="Metal-dependent hydrolases"/>
    <property type="match status" value="1"/>
</dbReference>
<proteinExistence type="predicted"/>
<dbReference type="InterPro" id="IPR000180">
    <property type="entry name" value="Dipep_AS"/>
</dbReference>
<dbReference type="GO" id="GO:0006508">
    <property type="term" value="P:proteolysis"/>
    <property type="evidence" value="ECO:0007669"/>
    <property type="project" value="InterPro"/>
</dbReference>
<gene>
    <name evidence="1" type="ORF">METZ01_LOCUS44472</name>
</gene>
<dbReference type="PANTHER" id="PTHR10443:SF12">
    <property type="entry name" value="DIPEPTIDASE"/>
    <property type="match status" value="1"/>
</dbReference>
<dbReference type="Pfam" id="PF01244">
    <property type="entry name" value="Peptidase_M19"/>
    <property type="match status" value="1"/>
</dbReference>